<evidence type="ECO:0008006" key="5">
    <source>
        <dbReference type="Google" id="ProtNLM"/>
    </source>
</evidence>
<dbReference type="InterPro" id="IPR009078">
    <property type="entry name" value="Ferritin-like_SF"/>
</dbReference>
<feature type="region of interest" description="Disordered" evidence="2">
    <location>
        <begin position="173"/>
        <end position="258"/>
    </location>
</feature>
<dbReference type="AlphaFoldDB" id="A0A9E7C098"/>
<dbReference type="EMBL" id="CP087164">
    <property type="protein sequence ID" value="UGS35399.1"/>
    <property type="molecule type" value="Genomic_DNA"/>
</dbReference>
<sequence>MADPTARERKLIQYLNEAYGKEKELETALQAHIKMTKRAPYKKRLQEHLKETKAQARGLERRIKQLGGKAEMGVVAEAADTVASAANKAVSLAKGPMHAIRGAGDAEKMLKNAKTEFSDEHEEIATYTGIEALATALHDADTAKLAREFRRQEERMAKFLERLIPQLAKAVVTEEVPARERKPAAAKPASRAGRSAAKPAARASASPARKRTTARASSGSASSRKGSGASATGTRSTRSRSTGSGSRTRSPGASGSSS</sequence>
<feature type="compositionally biased region" description="Low complexity" evidence="2">
    <location>
        <begin position="185"/>
        <end position="207"/>
    </location>
</feature>
<dbReference type="RefSeq" id="WP_259315087.1">
    <property type="nucleotide sequence ID" value="NZ_CP087164.1"/>
</dbReference>
<evidence type="ECO:0000256" key="2">
    <source>
        <dbReference type="SAM" id="MobiDB-lite"/>
    </source>
</evidence>
<proteinExistence type="predicted"/>
<gene>
    <name evidence="3" type="ORF">DSM104329_01787</name>
</gene>
<organism evidence="3 4">
    <name type="scientific">Capillimicrobium parvum</name>
    <dbReference type="NCBI Taxonomy" id="2884022"/>
    <lineage>
        <taxon>Bacteria</taxon>
        <taxon>Bacillati</taxon>
        <taxon>Actinomycetota</taxon>
        <taxon>Thermoleophilia</taxon>
        <taxon>Solirubrobacterales</taxon>
        <taxon>Capillimicrobiaceae</taxon>
        <taxon>Capillimicrobium</taxon>
    </lineage>
</organism>
<feature type="compositionally biased region" description="Low complexity" evidence="2">
    <location>
        <begin position="214"/>
        <end position="258"/>
    </location>
</feature>
<keyword evidence="4" id="KW-1185">Reference proteome</keyword>
<dbReference type="KEGG" id="sbae:DSM104329_01787"/>
<dbReference type="Gene3D" id="1.20.1260.10">
    <property type="match status" value="1"/>
</dbReference>
<evidence type="ECO:0000313" key="4">
    <source>
        <dbReference type="Proteomes" id="UP001162834"/>
    </source>
</evidence>
<dbReference type="InterPro" id="IPR010287">
    <property type="entry name" value="DUF892_YciF-like"/>
</dbReference>
<evidence type="ECO:0000256" key="1">
    <source>
        <dbReference type="SAM" id="Coils"/>
    </source>
</evidence>
<reference evidence="3" key="1">
    <citation type="journal article" date="2022" name="Int. J. Syst. Evol. Microbiol.">
        <title>Pseudomonas aegrilactucae sp. nov. and Pseudomonas morbosilactucae sp. nov., pathogens causing bacterial rot of lettuce in Japan.</title>
        <authorList>
            <person name="Sawada H."/>
            <person name="Fujikawa T."/>
            <person name="Satou M."/>
        </authorList>
    </citation>
    <scope>NUCLEOTIDE SEQUENCE</scope>
    <source>
        <strain evidence="3">0166_1</strain>
    </source>
</reference>
<feature type="coiled-coil region" evidence="1">
    <location>
        <begin position="42"/>
        <end position="69"/>
    </location>
</feature>
<dbReference type="Proteomes" id="UP001162834">
    <property type="component" value="Chromosome"/>
</dbReference>
<evidence type="ECO:0000313" key="3">
    <source>
        <dbReference type="EMBL" id="UGS35399.1"/>
    </source>
</evidence>
<dbReference type="SUPFAM" id="SSF47240">
    <property type="entry name" value="Ferritin-like"/>
    <property type="match status" value="1"/>
</dbReference>
<protein>
    <recommendedName>
        <fullName evidence="5">DUF892 family protein</fullName>
    </recommendedName>
</protein>
<dbReference type="Pfam" id="PF05974">
    <property type="entry name" value="DUF892"/>
    <property type="match status" value="1"/>
</dbReference>
<dbReference type="InterPro" id="IPR012347">
    <property type="entry name" value="Ferritin-like"/>
</dbReference>
<name>A0A9E7C098_9ACTN</name>
<keyword evidence="1" id="KW-0175">Coiled coil</keyword>
<accession>A0A9E7C098</accession>